<organism evidence="1 2">
    <name type="scientific">Shewanella violacea (strain JCM 10179 / CIP 106290 / LMG 19151 / DSS12)</name>
    <dbReference type="NCBI Taxonomy" id="637905"/>
    <lineage>
        <taxon>Bacteria</taxon>
        <taxon>Pseudomonadati</taxon>
        <taxon>Pseudomonadota</taxon>
        <taxon>Gammaproteobacteria</taxon>
        <taxon>Alteromonadales</taxon>
        <taxon>Shewanellaceae</taxon>
        <taxon>Shewanella</taxon>
    </lineage>
</organism>
<dbReference type="AlphaFoldDB" id="D4ZJ09"/>
<dbReference type="Proteomes" id="UP000002350">
    <property type="component" value="Chromosome"/>
</dbReference>
<dbReference type="EMBL" id="AP011177">
    <property type="protein sequence ID" value="BAJ01658.1"/>
    <property type="molecule type" value="Genomic_DNA"/>
</dbReference>
<keyword evidence="2" id="KW-1185">Reference proteome</keyword>
<evidence type="ECO:0000313" key="1">
    <source>
        <dbReference type="EMBL" id="BAJ01658.1"/>
    </source>
</evidence>
<dbReference type="KEGG" id="svo:SVI_1687"/>
<accession>D4ZJ09</accession>
<dbReference type="HOGENOM" id="CLU_3122612_0_0_6"/>
<sequence length="50" mass="5843">MFIGIMRSTLVSSIPIYRYKTLREGHIYLLPERALMINKTETKKQDEIGS</sequence>
<proteinExistence type="predicted"/>
<evidence type="ECO:0000313" key="2">
    <source>
        <dbReference type="Proteomes" id="UP000002350"/>
    </source>
</evidence>
<name>D4ZJ09_SHEVD</name>
<reference evidence="2" key="1">
    <citation type="journal article" date="2010" name="Mol. Biosyst.">
        <title>Complete genome sequence and comparative analysis of Shewanella violacea, a psychrophilic and piezophilic bacterium from deep sea floor sediments.</title>
        <authorList>
            <person name="Aono E."/>
            <person name="Baba T."/>
            <person name="Ara T."/>
            <person name="Nishi T."/>
            <person name="Nakamichi T."/>
            <person name="Inamoto E."/>
            <person name="Toyonaga H."/>
            <person name="Hasegawa M."/>
            <person name="Takai Y."/>
            <person name="Okumura Y."/>
            <person name="Baba M."/>
            <person name="Tomita M."/>
            <person name="Kato C."/>
            <person name="Oshima T."/>
            <person name="Nakasone K."/>
            <person name="Mori H."/>
        </authorList>
    </citation>
    <scope>NUCLEOTIDE SEQUENCE [LARGE SCALE GENOMIC DNA]</scope>
    <source>
        <strain evidence="2">JCM 10179 / CIP 106290 / LMG 19151 / DSS12</strain>
    </source>
</reference>
<gene>
    <name evidence="1" type="ordered locus">SVI_1687</name>
</gene>
<protein>
    <submittedName>
        <fullName evidence="1">Uncharacterized protein</fullName>
    </submittedName>
</protein>